<dbReference type="STRING" id="1561998.A0A1I7TR32"/>
<dbReference type="GO" id="GO:1990817">
    <property type="term" value="F:poly(A) RNA polymerase activity"/>
    <property type="evidence" value="ECO:0007669"/>
    <property type="project" value="UniProtKB-EC"/>
</dbReference>
<comment type="catalytic activity">
    <reaction evidence="4">
        <text>RNA(n) + ATP = RNA(n)-3'-adenine ribonucleotide + diphosphate</text>
        <dbReference type="Rhea" id="RHEA:11332"/>
        <dbReference type="Rhea" id="RHEA-COMP:14527"/>
        <dbReference type="Rhea" id="RHEA-COMP:17347"/>
        <dbReference type="ChEBI" id="CHEBI:30616"/>
        <dbReference type="ChEBI" id="CHEBI:33019"/>
        <dbReference type="ChEBI" id="CHEBI:140395"/>
        <dbReference type="ChEBI" id="CHEBI:173115"/>
        <dbReference type="EC" id="2.7.7.19"/>
    </reaction>
    <physiologicalReaction direction="left-to-right" evidence="4">
        <dbReference type="Rhea" id="RHEA:11333"/>
    </physiologicalReaction>
</comment>
<evidence type="ECO:0000256" key="2">
    <source>
        <dbReference type="ARBA" id="ARBA00012388"/>
    </source>
</evidence>
<evidence type="ECO:0000256" key="1">
    <source>
        <dbReference type="ARBA" id="ARBA00007631"/>
    </source>
</evidence>
<dbReference type="PANTHER" id="PTHR12974">
    <property type="entry name" value="PRION-LIKE- Q/N-RICH -DOMAIN-BEARING PROTEIN PROTEIN 44"/>
    <property type="match status" value="1"/>
</dbReference>
<dbReference type="SMART" id="SM01153">
    <property type="entry name" value="DUF1693"/>
    <property type="match status" value="1"/>
</dbReference>
<name>A0A1I7TR32_9PELO</name>
<dbReference type="GO" id="GO:0048255">
    <property type="term" value="P:mRNA stabilization"/>
    <property type="evidence" value="ECO:0007669"/>
    <property type="project" value="TreeGrafter"/>
</dbReference>
<evidence type="ECO:0000256" key="5">
    <source>
        <dbReference type="SAM" id="Coils"/>
    </source>
</evidence>
<dbReference type="EC" id="2.7.7.19" evidence="2"/>
<keyword evidence="5" id="KW-0175">Coiled coil</keyword>
<sequence length="386" mass="44353">MGRPPISMCTDTPQLFNFVVMSSSPSTSQEQKVEFNKEQLDRLDEVGGELELHSTKYSSTEYVIRIDLFKILRKLSAQLKIYGVEFEKMLLVGGGASHVANVKYGYSDIDVVISLRQVARSGEEEDRLFYTISLAVDALLDDLVWNHTSLGHGGPSSNQIFDPDFFKKGVLAKKFRFHRNMRNPTASTDSWSLFALHNKQGRDVELKFVLRMARDYEYATDSLKIDVVPRVQGTSEKVMMESGFGDVRRVLYCLENRLIVIVDPENVLGEGLLKYIRLLLKKFRLENWTSQKARALAKIMVNEFFEAWNQRPETNPVKSYLDAHYSPTDFRFRIQFLQLLERCCLAVYSNGTNSAKLSTVIRQLEEQFKREELEFNGKLTQHVSSL</sequence>
<protein>
    <recommendedName>
        <fullName evidence="2">polynucleotide adenylyltransferase</fullName>
        <ecNumber evidence="2">2.7.7.19</ecNumber>
    </recommendedName>
</protein>
<reference evidence="7" key="1">
    <citation type="submission" date="2016-11" db="UniProtKB">
        <authorList>
            <consortium name="WormBaseParasite"/>
        </authorList>
    </citation>
    <scope>IDENTIFICATION</scope>
</reference>
<dbReference type="AlphaFoldDB" id="A0A1I7TR32"/>
<dbReference type="Pfam" id="PF07984">
    <property type="entry name" value="NTP_transf_7"/>
    <property type="match status" value="1"/>
</dbReference>
<organism evidence="6 7">
    <name type="scientific">Caenorhabditis tropicalis</name>
    <dbReference type="NCBI Taxonomy" id="1561998"/>
    <lineage>
        <taxon>Eukaryota</taxon>
        <taxon>Metazoa</taxon>
        <taxon>Ecdysozoa</taxon>
        <taxon>Nematoda</taxon>
        <taxon>Chromadorea</taxon>
        <taxon>Rhabditida</taxon>
        <taxon>Rhabditina</taxon>
        <taxon>Rhabditomorpha</taxon>
        <taxon>Rhabditoidea</taxon>
        <taxon>Rhabditidae</taxon>
        <taxon>Peloderinae</taxon>
        <taxon>Caenorhabditis</taxon>
    </lineage>
</organism>
<evidence type="ECO:0000256" key="3">
    <source>
        <dbReference type="ARBA" id="ARBA00022679"/>
    </source>
</evidence>
<dbReference type="PANTHER" id="PTHR12974:SF36">
    <property type="entry name" value="POLYNUCLEOTIDE ADENYLYLTRANSFERASE"/>
    <property type="match status" value="1"/>
</dbReference>
<dbReference type="GO" id="GO:0003723">
    <property type="term" value="F:RNA binding"/>
    <property type="evidence" value="ECO:0007669"/>
    <property type="project" value="TreeGrafter"/>
</dbReference>
<dbReference type="WBParaSite" id="Csp11.Scaffold629.g10925.t2">
    <property type="protein sequence ID" value="Csp11.Scaffold629.g10925.t2"/>
    <property type="gene ID" value="Csp11.Scaffold629.g10925"/>
</dbReference>
<comment type="similarity">
    <text evidence="1">Belongs to the TENT family.</text>
</comment>
<evidence type="ECO:0000256" key="4">
    <source>
        <dbReference type="ARBA" id="ARBA00047933"/>
    </source>
</evidence>
<keyword evidence="3" id="KW-0808">Transferase</keyword>
<dbReference type="Proteomes" id="UP000095282">
    <property type="component" value="Unplaced"/>
</dbReference>
<evidence type="ECO:0000313" key="6">
    <source>
        <dbReference type="Proteomes" id="UP000095282"/>
    </source>
</evidence>
<keyword evidence="6" id="KW-1185">Reference proteome</keyword>
<evidence type="ECO:0000313" key="7">
    <source>
        <dbReference type="WBParaSite" id="Csp11.Scaffold629.g10925.t2"/>
    </source>
</evidence>
<proteinExistence type="inferred from homology"/>
<accession>A0A1I7TR32</accession>
<feature type="coiled-coil region" evidence="5">
    <location>
        <begin position="354"/>
        <end position="381"/>
    </location>
</feature>
<dbReference type="InterPro" id="IPR012937">
    <property type="entry name" value="TET5"/>
</dbReference>